<keyword evidence="8 12" id="KW-1133">Transmembrane helix</keyword>
<evidence type="ECO:0000256" key="4">
    <source>
        <dbReference type="ARBA" id="ARBA00022692"/>
    </source>
</evidence>
<keyword evidence="16" id="KW-1185">Reference proteome</keyword>
<dbReference type="SUPFAM" id="SSF52540">
    <property type="entry name" value="P-loop containing nucleoside triphosphate hydrolases"/>
    <property type="match status" value="2"/>
</dbReference>
<dbReference type="PROSITE" id="PS50929">
    <property type="entry name" value="ABC_TM1F"/>
    <property type="match status" value="2"/>
</dbReference>
<dbReference type="Pfam" id="PF00664">
    <property type="entry name" value="ABC_membrane"/>
    <property type="match status" value="2"/>
</dbReference>
<evidence type="ECO:0000256" key="9">
    <source>
        <dbReference type="ARBA" id="ARBA00023136"/>
    </source>
</evidence>
<protein>
    <submittedName>
        <fullName evidence="15">Uncharacterized protein</fullName>
    </submittedName>
</protein>
<evidence type="ECO:0000256" key="8">
    <source>
        <dbReference type="ARBA" id="ARBA00022989"/>
    </source>
</evidence>
<dbReference type="PANTHER" id="PTHR43394:SF11">
    <property type="entry name" value="ATP-BINDING CASSETTE TRANSPORTER"/>
    <property type="match status" value="1"/>
</dbReference>
<evidence type="ECO:0000256" key="6">
    <source>
        <dbReference type="ARBA" id="ARBA00022741"/>
    </source>
</evidence>
<dbReference type="CDD" id="cd18578">
    <property type="entry name" value="ABC_6TM_Pgp_ABCB1_D2_like"/>
    <property type="match status" value="1"/>
</dbReference>
<dbReference type="InterPro" id="IPR027417">
    <property type="entry name" value="P-loop_NTPase"/>
</dbReference>
<comment type="similarity">
    <text evidence="2">Belongs to the ABC transporter superfamily. ABCB family. Multidrug resistance exporter (TC 3.A.1.201) subfamily.</text>
</comment>
<dbReference type="InterPro" id="IPR039421">
    <property type="entry name" value="Type_1_exporter"/>
</dbReference>
<feature type="domain" description="ABC transmembrane type-1" evidence="14">
    <location>
        <begin position="300"/>
        <end position="587"/>
    </location>
</feature>
<gene>
    <name evidence="15" type="ORF">RIF29_16662</name>
</gene>
<dbReference type="FunFam" id="3.40.50.300:FF:000066">
    <property type="entry name" value="ABC transporter B family member 1"/>
    <property type="match status" value="2"/>
</dbReference>
<dbReference type="CDD" id="cd18577">
    <property type="entry name" value="ABC_6TM_Pgp_ABCB1_D1_like"/>
    <property type="match status" value="1"/>
</dbReference>
<feature type="transmembrane region" description="Helical" evidence="12">
    <location>
        <begin position="530"/>
        <end position="552"/>
    </location>
</feature>
<evidence type="ECO:0000256" key="7">
    <source>
        <dbReference type="ARBA" id="ARBA00022840"/>
    </source>
</evidence>
<dbReference type="GO" id="GO:0090374">
    <property type="term" value="P:oligopeptide export from mitochondrion"/>
    <property type="evidence" value="ECO:0007669"/>
    <property type="project" value="TreeGrafter"/>
</dbReference>
<accession>A0AAN9IC89</accession>
<dbReference type="EMBL" id="JAYWIO010000003">
    <property type="protein sequence ID" value="KAK7275543.1"/>
    <property type="molecule type" value="Genomic_DNA"/>
</dbReference>
<feature type="transmembrane region" description="Helical" evidence="12">
    <location>
        <begin position="1063"/>
        <end position="1083"/>
    </location>
</feature>
<keyword evidence="5" id="KW-0677">Repeat</keyword>
<comment type="subcellular location">
    <subcellularLocation>
        <location evidence="1">Cell membrane</location>
        <topology evidence="1">Multi-pass membrane protein</topology>
    </subcellularLocation>
</comment>
<keyword evidence="6" id="KW-0547">Nucleotide-binding</keyword>
<evidence type="ECO:0000259" key="14">
    <source>
        <dbReference type="PROSITE" id="PS50929"/>
    </source>
</evidence>
<feature type="transmembrane region" description="Helical" evidence="12">
    <location>
        <begin position="1089"/>
        <end position="1111"/>
    </location>
</feature>
<dbReference type="GO" id="GO:0015421">
    <property type="term" value="F:ABC-type oligopeptide transporter activity"/>
    <property type="evidence" value="ECO:0007669"/>
    <property type="project" value="TreeGrafter"/>
</dbReference>
<feature type="transmembrane region" description="Helical" evidence="12">
    <location>
        <begin position="448"/>
        <end position="469"/>
    </location>
</feature>
<dbReference type="Proteomes" id="UP001372338">
    <property type="component" value="Unassembled WGS sequence"/>
</dbReference>
<dbReference type="Gene3D" id="3.40.50.300">
    <property type="entry name" value="P-loop containing nucleotide triphosphate hydrolases"/>
    <property type="match status" value="2"/>
</dbReference>
<evidence type="ECO:0000256" key="3">
    <source>
        <dbReference type="ARBA" id="ARBA00022448"/>
    </source>
</evidence>
<evidence type="ECO:0000256" key="12">
    <source>
        <dbReference type="SAM" id="Phobius"/>
    </source>
</evidence>
<name>A0AAN9IC89_CROPI</name>
<keyword evidence="4 12" id="KW-0812">Transmembrane</keyword>
<feature type="compositionally biased region" description="Low complexity" evidence="11">
    <location>
        <begin position="32"/>
        <end position="48"/>
    </location>
</feature>
<dbReference type="InterPro" id="IPR003593">
    <property type="entry name" value="AAA+_ATPase"/>
</dbReference>
<dbReference type="SUPFAM" id="SSF90123">
    <property type="entry name" value="ABC transporter transmembrane region"/>
    <property type="match status" value="2"/>
</dbReference>
<keyword evidence="9 12" id="KW-0472">Membrane</keyword>
<dbReference type="InterPro" id="IPR017871">
    <property type="entry name" value="ABC_transporter-like_CS"/>
</dbReference>
<comment type="caution">
    <text evidence="15">The sequence shown here is derived from an EMBL/GenBank/DDBJ whole genome shotgun (WGS) entry which is preliminary data.</text>
</comment>
<feature type="domain" description="ABC transporter" evidence="13">
    <location>
        <begin position="622"/>
        <end position="858"/>
    </location>
</feature>
<feature type="transmembrane region" description="Helical" evidence="12">
    <location>
        <begin position="296"/>
        <end position="316"/>
    </location>
</feature>
<dbReference type="GO" id="GO:0005524">
    <property type="term" value="F:ATP binding"/>
    <property type="evidence" value="ECO:0007669"/>
    <property type="project" value="UniProtKB-KW"/>
</dbReference>
<dbReference type="GO" id="GO:0005743">
    <property type="term" value="C:mitochondrial inner membrane"/>
    <property type="evidence" value="ECO:0007669"/>
    <property type="project" value="TreeGrafter"/>
</dbReference>
<dbReference type="CDD" id="cd03249">
    <property type="entry name" value="ABC_MTABC3_MDL1_MDL2"/>
    <property type="match status" value="2"/>
</dbReference>
<dbReference type="GO" id="GO:0016887">
    <property type="term" value="F:ATP hydrolysis activity"/>
    <property type="evidence" value="ECO:0007669"/>
    <property type="project" value="InterPro"/>
</dbReference>
<proteinExistence type="inferred from homology"/>
<evidence type="ECO:0000256" key="2">
    <source>
        <dbReference type="ARBA" id="ARBA00007577"/>
    </source>
</evidence>
<evidence type="ECO:0000256" key="5">
    <source>
        <dbReference type="ARBA" id="ARBA00022737"/>
    </source>
</evidence>
<feature type="transmembrane region" description="Helical" evidence="12">
    <location>
        <begin position="982"/>
        <end position="1000"/>
    </location>
</feature>
<dbReference type="PANTHER" id="PTHR43394">
    <property type="entry name" value="ATP-DEPENDENT PERMEASE MDL1, MITOCHONDRIAL"/>
    <property type="match status" value="1"/>
</dbReference>
<dbReference type="PROSITE" id="PS00211">
    <property type="entry name" value="ABC_TRANSPORTER_1"/>
    <property type="match status" value="2"/>
</dbReference>
<feature type="transmembrane region" description="Helical" evidence="12">
    <location>
        <begin position="939"/>
        <end position="962"/>
    </location>
</feature>
<evidence type="ECO:0000256" key="11">
    <source>
        <dbReference type="SAM" id="MobiDB-lite"/>
    </source>
</evidence>
<feature type="transmembrane region" description="Helical" evidence="12">
    <location>
        <begin position="1203"/>
        <end position="1224"/>
    </location>
</feature>
<dbReference type="SMART" id="SM00382">
    <property type="entry name" value="AAA"/>
    <property type="match status" value="2"/>
</dbReference>
<dbReference type="InterPro" id="IPR036640">
    <property type="entry name" value="ABC1_TM_sf"/>
</dbReference>
<feature type="transmembrane region" description="Helical" evidence="12">
    <location>
        <begin position="423"/>
        <end position="442"/>
    </location>
</feature>
<dbReference type="Pfam" id="PF00005">
    <property type="entry name" value="ABC_tran"/>
    <property type="match status" value="2"/>
</dbReference>
<feature type="domain" description="ABC transmembrane type-1" evidence="14">
    <location>
        <begin position="943"/>
        <end position="1229"/>
    </location>
</feature>
<evidence type="ECO:0000313" key="16">
    <source>
        <dbReference type="Proteomes" id="UP001372338"/>
    </source>
</evidence>
<dbReference type="PROSITE" id="PS50893">
    <property type="entry name" value="ABC_TRANSPORTER_2"/>
    <property type="match status" value="2"/>
</dbReference>
<keyword evidence="7" id="KW-0067">ATP-binding</keyword>
<dbReference type="GO" id="GO:0005886">
    <property type="term" value="C:plasma membrane"/>
    <property type="evidence" value="ECO:0007669"/>
    <property type="project" value="UniProtKB-SubCell"/>
</dbReference>
<evidence type="ECO:0000313" key="15">
    <source>
        <dbReference type="EMBL" id="KAK7275543.1"/>
    </source>
</evidence>
<evidence type="ECO:0000256" key="10">
    <source>
        <dbReference type="ARBA" id="ARBA00023180"/>
    </source>
</evidence>
<feature type="domain" description="ABC transporter" evidence="13">
    <location>
        <begin position="1265"/>
        <end position="1501"/>
    </location>
</feature>
<evidence type="ECO:0000256" key="1">
    <source>
        <dbReference type="ARBA" id="ARBA00004651"/>
    </source>
</evidence>
<feature type="transmembrane region" description="Helical" evidence="12">
    <location>
        <begin position="1168"/>
        <end position="1191"/>
    </location>
</feature>
<organism evidence="15 16">
    <name type="scientific">Crotalaria pallida</name>
    <name type="common">Smooth rattlebox</name>
    <name type="synonym">Crotalaria striata</name>
    <dbReference type="NCBI Taxonomy" id="3830"/>
    <lineage>
        <taxon>Eukaryota</taxon>
        <taxon>Viridiplantae</taxon>
        <taxon>Streptophyta</taxon>
        <taxon>Embryophyta</taxon>
        <taxon>Tracheophyta</taxon>
        <taxon>Spermatophyta</taxon>
        <taxon>Magnoliopsida</taxon>
        <taxon>eudicotyledons</taxon>
        <taxon>Gunneridae</taxon>
        <taxon>Pentapetalae</taxon>
        <taxon>rosids</taxon>
        <taxon>fabids</taxon>
        <taxon>Fabales</taxon>
        <taxon>Fabaceae</taxon>
        <taxon>Papilionoideae</taxon>
        <taxon>50 kb inversion clade</taxon>
        <taxon>genistoids sensu lato</taxon>
        <taxon>core genistoids</taxon>
        <taxon>Crotalarieae</taxon>
        <taxon>Crotalaria</taxon>
    </lineage>
</organism>
<sequence length="1511" mass="165888">MADSSFETDYYSVSYQGRHYPTPLSHHHSNIVSGSHTPSSSRSRTSSTRGRRVRIPTTPFASDDDHSWQGEVSWKFEAKGLSEYSTNFGSAVSPWPASSPSDHSRVFLRSAKDFYLSRTSRFNGITNSPYEHSGFGRLELQSYVARARDNDHSYFDQHSESSMFPKLGIIKELSSRKGNKQPSSPLAEEDELSAIDYSISGENVITHRRDNHDLELSYNELDHGHYVGHGGLPSYVSKSSNQLYRSHGGGYSHHDIDKVSAYDEEGEEDLDEEDAGPPPKPVGLLSLFRYATKLDWLLVFVGCIGALINGGSLPWYSYLFGEVVNKISKSDDNTQMLKDVEKICIFMTGLAAIVVVGAYLQIACWRLVGERSAQRIRTEYLRAVLRQDISFFDTEINTGDIMHGIASDVAQIQEVMGEKMAHFIHHIFTFICGYAVGFIRSWKVSLVVFSVTPLTMFCGIVYKAVYGGLTAKEEASYRKAGSIAEQAISSIRTVFSFVAESQLAEKYAELLQKSAPIGARLGFAKGAGMGIIYLVTYSTWALAFWYGSILIAKGELNGGAAIACFFGVNVGGRGLALALSYFAQFAQGTVAASRVFFIIDRTPEIDPYSPEGRKLSAVRGRIELKNVSFAYPSRPDSLILNSLNLVFPSSKTFALVGASGGGKSTIFALIERFYDPMEGIITLDGQDLRTLQVKWIRDQIGMVGQEPILFATSILENVMMGKDNATKEEAIAACIAADAHNFISNQPLGYDTQVGDRGTKLSGGQKQRIALARAMIKDPKILLLDEPTSALDAESEAAVQKAIDKISLGRTTIVIAHRIATVKNAHAIVVLEHGSVAEIGDHRQLMAKAGAYYNLVKLATEAISKSLPEENGMQKTNDFSIYDKSVPDVSRSRYAADLSKPKYIEPPQEESEAEMDDKKNKRPRKYRLSEIWKLQKPEVVILFVGLMLGMVAGAILSLFPLALGISLGVYFNDDTSKMKRDVGYLCLALLGLGFGCILSMTGQQGFCGWAGAKLTLRVRDLLFRSILKQEPGWFDFDENSTGVLVSRLSIECVSFRSVLGDRLSVLLMGLSSAAVGLGVSFFFNYRLAFLAAAVTPFTLGASYISLLINVGPRVDNESYARASNIASGAVSNIRTVTTFSAQEQIVKSFDNALSEPRRKSLKSSQIQGFTFGFFQGAMYGAYTLTLWFGAFLVKQDKAKFEDVAKIFLILVLSSFSVGQLAGLAPDTSMAATAIPAVQDIINRRPLIGKERTKSRKVERSKPCKIEFKMVTFAYPSRPQIMVLRDFSLKVKGGSTVALVGPSGSGKSTVIWLTQRFYDPDQGKVMMGGLDLRELDVKWLRRQIALVGQEPALFAGSIRENIAFGDQDASWAEIEAAAKEAYIHKFICGLPEGYETQVGESGVQLSGGQKQRIAIARAILKKSRVLLLDEASSALDLESEKHIQEALKKVSKEATTIIVAHRLSTIREAERIAVMRDGEVVEYGSHDSLMGTLKNGLYASLVRAETEATAFA</sequence>
<keyword evidence="3" id="KW-0813">Transport</keyword>
<reference evidence="15 16" key="1">
    <citation type="submission" date="2024-01" db="EMBL/GenBank/DDBJ databases">
        <title>The genomes of 5 underutilized Papilionoideae crops provide insights into root nodulation and disease resistanc.</title>
        <authorList>
            <person name="Yuan L."/>
        </authorList>
    </citation>
    <scope>NUCLEOTIDE SEQUENCE [LARGE SCALE GENOMIC DNA]</scope>
    <source>
        <strain evidence="15">ZHUSHIDOU_FW_LH</strain>
        <tissue evidence="15">Leaf</tissue>
    </source>
</reference>
<feature type="region of interest" description="Disordered" evidence="11">
    <location>
        <begin position="23"/>
        <end position="66"/>
    </location>
</feature>
<dbReference type="InterPro" id="IPR011527">
    <property type="entry name" value="ABC1_TM_dom"/>
</dbReference>
<keyword evidence="10" id="KW-0325">Glycoprotein</keyword>
<dbReference type="Gene3D" id="1.20.1560.10">
    <property type="entry name" value="ABC transporter type 1, transmembrane domain"/>
    <property type="match status" value="2"/>
</dbReference>
<evidence type="ECO:0000259" key="13">
    <source>
        <dbReference type="PROSITE" id="PS50893"/>
    </source>
</evidence>
<dbReference type="FunFam" id="1.20.1560.10:FF:000155">
    <property type="entry name" value="ATP-binding cassette transporter, subfamily B, member 2, group MDR/PGP protein PpABCB2"/>
    <property type="match status" value="1"/>
</dbReference>
<feature type="transmembrane region" description="Helical" evidence="12">
    <location>
        <begin position="345"/>
        <end position="368"/>
    </location>
</feature>
<dbReference type="InterPro" id="IPR003439">
    <property type="entry name" value="ABC_transporter-like_ATP-bd"/>
</dbReference>